<dbReference type="EMBL" id="BSXS01000524">
    <property type="protein sequence ID" value="GME72847.1"/>
    <property type="molecule type" value="Genomic_DNA"/>
</dbReference>
<comment type="caution">
    <text evidence="1">The sequence shown here is derived from an EMBL/GenBank/DDBJ whole genome shotgun (WGS) entry which is preliminary data.</text>
</comment>
<evidence type="ECO:0000313" key="2">
    <source>
        <dbReference type="Proteomes" id="UP001165064"/>
    </source>
</evidence>
<name>A0ACB5STV5_AMBMO</name>
<gene>
    <name evidence="1" type="ORF">Amon02_000115400</name>
</gene>
<keyword evidence="2" id="KW-1185">Reference proteome</keyword>
<accession>A0ACB5STV5</accession>
<evidence type="ECO:0000313" key="1">
    <source>
        <dbReference type="EMBL" id="GME72847.1"/>
    </source>
</evidence>
<proteinExistence type="predicted"/>
<dbReference type="Proteomes" id="UP001165064">
    <property type="component" value="Unassembled WGS sequence"/>
</dbReference>
<organism evidence="1 2">
    <name type="scientific">Ambrosiozyma monospora</name>
    <name type="common">Yeast</name>
    <name type="synonym">Endomycopsis monosporus</name>
    <dbReference type="NCBI Taxonomy" id="43982"/>
    <lineage>
        <taxon>Eukaryota</taxon>
        <taxon>Fungi</taxon>
        <taxon>Dikarya</taxon>
        <taxon>Ascomycota</taxon>
        <taxon>Saccharomycotina</taxon>
        <taxon>Pichiomycetes</taxon>
        <taxon>Pichiales</taxon>
        <taxon>Pichiaceae</taxon>
        <taxon>Ambrosiozyma</taxon>
    </lineage>
</organism>
<reference evidence="1" key="1">
    <citation type="submission" date="2023-04" db="EMBL/GenBank/DDBJ databases">
        <title>Ambrosiozyma monospora NBRC 10751.</title>
        <authorList>
            <person name="Ichikawa N."/>
            <person name="Sato H."/>
            <person name="Tonouchi N."/>
        </authorList>
    </citation>
    <scope>NUCLEOTIDE SEQUENCE</scope>
    <source>
        <strain evidence="1">NBRC 10751</strain>
    </source>
</reference>
<sequence>MGLLSLGTPLHWKDSREYAEHVRDNGIQQLLTCFDAAHDRSHDKFLWGDELEYMVVKIDDANKKVTLALDEDDVLEKLGEDGVSHQKALDNDVLFHPEYGRYMIEATPQKPYNGESLKDYLYVEKNMNLRRSVAQSEISDKNKIPLALTAFPRMGVDTFTSPAYPANGPASKSLFLPDQIINRHVRFPTLTANIRRRRGQKVAINIPLYKDEKTVFDEIDPTIPKRSLFPYEDNEAFLGAAKKGHIYMDSMGFGMGSSCLQVTMQAPDIFEARYLYDSLVNIAPLLLSLSAAAPIFRGHLADQDVRWNVISGAVDDRTPFERDEAPLKGHPERGNTKSTVKLQKIPKSRYDSVDQYLGDYQNDESGKFNYFKPEFNDLDSPINNKVLNKLTDSGFDDVLAHHFAHLYIRDPIVIFNERIHQDNNKETDHFENIQSTNWQTLRFKPPTQDAVPGNNKTPGWRVELRPMEISITDFENAAYATFSVLLSRAILKYRPNFYLPISYAEKNMKIAHFRDSVIKNTFYYRTNFQSVNEDPKVAQLSLDQIFNGTDSMEGLISIVERYVKETFPQNEDNSKNDLDKLQAYLKLISKRASGEVQTCAHFIRNFVLNHPDYKKDSIVSDLINYDLIKKLVSVAEYDRVAVVDFFGNDIGNWLIDNGY</sequence>
<protein>
    <submittedName>
        <fullName evidence="1">Unnamed protein product</fullName>
    </submittedName>
</protein>